<protein>
    <recommendedName>
        <fullName evidence="4">Lipoprotein</fullName>
    </recommendedName>
</protein>
<evidence type="ECO:0000256" key="1">
    <source>
        <dbReference type="SAM" id="SignalP"/>
    </source>
</evidence>
<name>A0A1L5PN90_PSEPU</name>
<accession>A0A1L5PN90</accession>
<dbReference type="RefSeq" id="WP_075044572.1">
    <property type="nucleotide sequence ID" value="NZ_CP018743.1"/>
</dbReference>
<sequence>MRKLMMVPLGLLLCGAMMGNKGCEAAPPTARDKNMQAQSSLMERATSAVPVPHVNNFLSREAVAKQVKRLDEKGKLFYVYILGNNGQQMGYYVSNTRPVPTCSLLTPPDDVWKDYNGNGGLTSQRLTAPGLGGTYSPGPCSSVFFFDAATDAYIEIAGLNYFVSDQPLAVKSDPIKIISAQ</sequence>
<gene>
    <name evidence="2" type="ORF">BL240_09265</name>
</gene>
<evidence type="ECO:0000313" key="2">
    <source>
        <dbReference type="EMBL" id="APO81623.1"/>
    </source>
</evidence>
<dbReference type="AlphaFoldDB" id="A0A1L5PN90"/>
<evidence type="ECO:0008006" key="4">
    <source>
        <dbReference type="Google" id="ProtNLM"/>
    </source>
</evidence>
<dbReference type="EMBL" id="CP018743">
    <property type="protein sequence ID" value="APO81623.1"/>
    <property type="molecule type" value="Genomic_DNA"/>
</dbReference>
<organism evidence="2 3">
    <name type="scientific">Pseudomonas putida</name>
    <name type="common">Arthrobacter siderocapsulatus</name>
    <dbReference type="NCBI Taxonomy" id="303"/>
    <lineage>
        <taxon>Bacteria</taxon>
        <taxon>Pseudomonadati</taxon>
        <taxon>Pseudomonadota</taxon>
        <taxon>Gammaproteobacteria</taxon>
        <taxon>Pseudomonadales</taxon>
        <taxon>Pseudomonadaceae</taxon>
        <taxon>Pseudomonas</taxon>
    </lineage>
</organism>
<feature type="chain" id="PRO_5012001437" description="Lipoprotein" evidence="1">
    <location>
        <begin position="26"/>
        <end position="181"/>
    </location>
</feature>
<keyword evidence="1" id="KW-0732">Signal</keyword>
<proteinExistence type="predicted"/>
<feature type="signal peptide" evidence="1">
    <location>
        <begin position="1"/>
        <end position="25"/>
    </location>
</feature>
<dbReference type="Proteomes" id="UP000185146">
    <property type="component" value="Chromosome"/>
</dbReference>
<reference evidence="2 3" key="1">
    <citation type="submission" date="2016-12" db="EMBL/GenBank/DDBJ databases">
        <title>Draft Genome Sequence of Mercury Resistant Pseudomonas DRA525.</title>
        <authorList>
            <person name="Drace K.M."/>
        </authorList>
    </citation>
    <scope>NUCLEOTIDE SEQUENCE [LARGE SCALE GENOMIC DNA]</scope>
    <source>
        <strain evidence="2 3">DRA525</strain>
    </source>
</reference>
<evidence type="ECO:0000313" key="3">
    <source>
        <dbReference type="Proteomes" id="UP000185146"/>
    </source>
</evidence>